<dbReference type="EMBL" id="BAAASZ010000035">
    <property type="protein sequence ID" value="GAA2460010.1"/>
    <property type="molecule type" value="Genomic_DNA"/>
</dbReference>
<reference evidence="1 2" key="1">
    <citation type="journal article" date="2019" name="Int. J. Syst. Evol. Microbiol.">
        <title>The Global Catalogue of Microorganisms (GCM) 10K type strain sequencing project: providing services to taxonomists for standard genome sequencing and annotation.</title>
        <authorList>
            <consortium name="The Broad Institute Genomics Platform"/>
            <consortium name="The Broad Institute Genome Sequencing Center for Infectious Disease"/>
            <person name="Wu L."/>
            <person name="Ma J."/>
        </authorList>
    </citation>
    <scope>NUCLEOTIDE SEQUENCE [LARGE SCALE GENOMIC DNA]</scope>
    <source>
        <strain evidence="1 2">JCM 6305</strain>
    </source>
</reference>
<name>A0ABN3KI28_9ACTN</name>
<organism evidence="1 2">
    <name type="scientific">Streptomyces macrosporus</name>
    <dbReference type="NCBI Taxonomy" id="44032"/>
    <lineage>
        <taxon>Bacteria</taxon>
        <taxon>Bacillati</taxon>
        <taxon>Actinomycetota</taxon>
        <taxon>Actinomycetes</taxon>
        <taxon>Kitasatosporales</taxon>
        <taxon>Streptomycetaceae</taxon>
        <taxon>Streptomyces</taxon>
    </lineage>
</organism>
<dbReference type="Proteomes" id="UP001501638">
    <property type="component" value="Unassembled WGS sequence"/>
</dbReference>
<accession>A0ABN3KI28</accession>
<proteinExistence type="predicted"/>
<keyword evidence="2" id="KW-1185">Reference proteome</keyword>
<dbReference type="Pfam" id="PF20062">
    <property type="entry name" value="DUF6461"/>
    <property type="match status" value="1"/>
</dbReference>
<protein>
    <submittedName>
        <fullName evidence="1">Uncharacterized protein</fullName>
    </submittedName>
</protein>
<dbReference type="InterPro" id="IPR045592">
    <property type="entry name" value="DUF6461"/>
</dbReference>
<gene>
    <name evidence="1" type="ORF">GCM10010405_50330</name>
</gene>
<evidence type="ECO:0000313" key="2">
    <source>
        <dbReference type="Proteomes" id="UP001501638"/>
    </source>
</evidence>
<dbReference type="RefSeq" id="WP_344327580.1">
    <property type="nucleotide sequence ID" value="NZ_BAAASZ010000035.1"/>
</dbReference>
<sequence>MLALFRGGDLDLFHHFAHGVRTVLLEPLFPERRDGADPDRFLTAMREVGLVAEPDGVRRRSPGEIGLEGLLDLATAATGFRIDPEVFRGPLPTGELGPIDMPWLDSR</sequence>
<evidence type="ECO:0000313" key="1">
    <source>
        <dbReference type="EMBL" id="GAA2460010.1"/>
    </source>
</evidence>
<comment type="caution">
    <text evidence="1">The sequence shown here is derived from an EMBL/GenBank/DDBJ whole genome shotgun (WGS) entry which is preliminary data.</text>
</comment>